<organism evidence="2 3">
    <name type="scientific">Exophiala xenobiotica</name>
    <dbReference type="NCBI Taxonomy" id="348802"/>
    <lineage>
        <taxon>Eukaryota</taxon>
        <taxon>Fungi</taxon>
        <taxon>Dikarya</taxon>
        <taxon>Ascomycota</taxon>
        <taxon>Pezizomycotina</taxon>
        <taxon>Eurotiomycetes</taxon>
        <taxon>Chaetothyriomycetidae</taxon>
        <taxon>Chaetothyriales</taxon>
        <taxon>Herpotrichiellaceae</taxon>
        <taxon>Exophiala</taxon>
    </lineage>
</organism>
<feature type="region of interest" description="Disordered" evidence="1">
    <location>
        <begin position="370"/>
        <end position="424"/>
    </location>
</feature>
<reference evidence="2 3" key="1">
    <citation type="submission" date="2015-01" db="EMBL/GenBank/DDBJ databases">
        <title>The Genome Sequence of Exophiala xenobiotica CBS118157.</title>
        <authorList>
            <consortium name="The Broad Institute Genomics Platform"/>
            <person name="Cuomo C."/>
            <person name="de Hoog S."/>
            <person name="Gorbushina A."/>
            <person name="Stielow B."/>
            <person name="Teixiera M."/>
            <person name="Abouelleil A."/>
            <person name="Chapman S.B."/>
            <person name="Priest M."/>
            <person name="Young S.K."/>
            <person name="Wortman J."/>
            <person name="Nusbaum C."/>
            <person name="Birren B."/>
        </authorList>
    </citation>
    <scope>NUCLEOTIDE SEQUENCE [LARGE SCALE GENOMIC DNA]</scope>
    <source>
        <strain evidence="2 3">CBS 118157</strain>
    </source>
</reference>
<protein>
    <submittedName>
        <fullName evidence="2">Uncharacterized protein</fullName>
    </submittedName>
</protein>
<dbReference type="OrthoDB" id="10491971at2759"/>
<dbReference type="AlphaFoldDB" id="A0A0D2F4L1"/>
<accession>A0A0D2F4L1</accession>
<proteinExistence type="predicted"/>
<dbReference type="HOGENOM" id="CLU_647294_0_0_1"/>
<feature type="compositionally biased region" description="Polar residues" evidence="1">
    <location>
        <begin position="122"/>
        <end position="156"/>
    </location>
</feature>
<keyword evidence="3" id="KW-1185">Reference proteome</keyword>
<dbReference type="EMBL" id="KN847320">
    <property type="protein sequence ID" value="KIW54834.1"/>
    <property type="molecule type" value="Genomic_DNA"/>
</dbReference>
<dbReference type="RefSeq" id="XP_013315418.1">
    <property type="nucleotide sequence ID" value="XM_013459964.1"/>
</dbReference>
<evidence type="ECO:0000313" key="2">
    <source>
        <dbReference type="EMBL" id="KIW54834.1"/>
    </source>
</evidence>
<evidence type="ECO:0000313" key="3">
    <source>
        <dbReference type="Proteomes" id="UP000054342"/>
    </source>
</evidence>
<feature type="compositionally biased region" description="Pro residues" evidence="1">
    <location>
        <begin position="100"/>
        <end position="109"/>
    </location>
</feature>
<dbReference type="Proteomes" id="UP000054342">
    <property type="component" value="Unassembled WGS sequence"/>
</dbReference>
<sequence length="424" mass="44336">MSFPGAATNMMQSQGRPTSVHSTPGRTTGGQRTSESASSIHSGRTAPPGMNVPAPPGPPATGPPPPPSSEPPRTPSLEPPPTPSVVVHPPPPVETSAAQPSPPSPPSPAPYAGGTGKAPATHSPTPTVSSGHTPPIQDQDNAFPMTPTQSGVQQSYMPHHPAYQAGESSTGAYGTFPRPPSSDHNGPLPYRPANTPDVLGSAPPVRPPPPNPHASNTLWSRISGRNATPIPTPPPVGESDADRAERFQNDNIEQTKRNHAQGQTGLYASTVLGFGLLGKMIPVNNAPWVPTGGTMAVQPNMTTGVPMSSYTGQPTSAGGLPVMPRRFNPNGASDYDYTANMLPDYLRPTQTTDPNGLTPEELAQLGQPKGQLLTFPPLGQTQTQNQQTPTPGQQPTRPKRFNAREPPAPPAQGSIDDVDRLKMR</sequence>
<feature type="region of interest" description="Disordered" evidence="1">
    <location>
        <begin position="1"/>
        <end position="241"/>
    </location>
</feature>
<feature type="compositionally biased region" description="Polar residues" evidence="1">
    <location>
        <begin position="9"/>
        <end position="42"/>
    </location>
</feature>
<evidence type="ECO:0000256" key="1">
    <source>
        <dbReference type="SAM" id="MobiDB-lite"/>
    </source>
</evidence>
<feature type="compositionally biased region" description="Pro residues" evidence="1">
    <location>
        <begin position="53"/>
        <end position="93"/>
    </location>
</feature>
<gene>
    <name evidence="2" type="ORF">PV05_07168</name>
</gene>
<dbReference type="GeneID" id="25329076"/>
<feature type="compositionally biased region" description="Polar residues" evidence="1">
    <location>
        <begin position="213"/>
        <end position="226"/>
    </location>
</feature>
<feature type="compositionally biased region" description="Low complexity" evidence="1">
    <location>
        <begin position="376"/>
        <end position="396"/>
    </location>
</feature>
<name>A0A0D2F4L1_9EURO</name>